<keyword evidence="1" id="KW-0489">Methyltransferase</keyword>
<keyword evidence="2" id="KW-1185">Reference proteome</keyword>
<keyword evidence="1" id="KW-0808">Transferase</keyword>
<dbReference type="Pfam" id="PF04672">
    <property type="entry name" value="Methyltransf_19"/>
    <property type="match status" value="1"/>
</dbReference>
<comment type="caution">
    <text evidence="1">The sequence shown here is derived from an EMBL/GenBank/DDBJ whole genome shotgun (WGS) entry which is preliminary data.</text>
</comment>
<dbReference type="EMBL" id="SMKI01000527">
    <property type="protein sequence ID" value="TDC64203.1"/>
    <property type="molecule type" value="Genomic_DNA"/>
</dbReference>
<evidence type="ECO:0000313" key="2">
    <source>
        <dbReference type="Proteomes" id="UP000295345"/>
    </source>
</evidence>
<gene>
    <name evidence="1" type="ORF">E1283_31735</name>
</gene>
<dbReference type="GO" id="GO:0032259">
    <property type="term" value="P:methylation"/>
    <property type="evidence" value="ECO:0007669"/>
    <property type="project" value="UniProtKB-KW"/>
</dbReference>
<protein>
    <submittedName>
        <fullName evidence="1">SAM-dependent methyltransferase</fullName>
    </submittedName>
</protein>
<accession>A0A4R4SQZ7</accession>
<dbReference type="SUPFAM" id="SSF53335">
    <property type="entry name" value="S-adenosyl-L-methionine-dependent methyltransferases"/>
    <property type="match status" value="1"/>
</dbReference>
<dbReference type="Proteomes" id="UP000295345">
    <property type="component" value="Unassembled WGS sequence"/>
</dbReference>
<sequence>MSTPNDPFSVPHSARMYDYYLGGKDNYQVDRVAAEKVFEWWPGVRDAAQANRAFMRRAISHLVEEAGIRQFLDIGTGIPTEPNLHQVAQGAAPECRIVYVDKDPLVLTHAESLMRSTPEGRTTYIHADLVSELDDILASPQLAETIDRSEPVALSMLALLHFVTDEQGAHAIVRRLLDTLPAGSALLLSHVTPDFDAPALRQVEEIYRRGGIPAQVRTREEVARFFDGLDLVEPGITVPHRWRALASESTELDARISAWAAVGIKRS</sequence>
<reference evidence="1 2" key="1">
    <citation type="submission" date="2019-03" db="EMBL/GenBank/DDBJ databases">
        <title>Draft genome sequences of novel Actinobacteria.</title>
        <authorList>
            <person name="Sahin N."/>
            <person name="Ay H."/>
            <person name="Saygin H."/>
        </authorList>
    </citation>
    <scope>NUCLEOTIDE SEQUENCE [LARGE SCALE GENOMIC DNA]</scope>
    <source>
        <strain evidence="1 2">DSM 41900</strain>
    </source>
</reference>
<dbReference type="GO" id="GO:0008168">
    <property type="term" value="F:methyltransferase activity"/>
    <property type="evidence" value="ECO:0007669"/>
    <property type="project" value="UniProtKB-KW"/>
</dbReference>
<dbReference type="Gene3D" id="3.40.50.150">
    <property type="entry name" value="Vaccinia Virus protein VP39"/>
    <property type="match status" value="1"/>
</dbReference>
<name>A0A4R4SQZ7_9ACTN</name>
<dbReference type="AlphaFoldDB" id="A0A4R4SQZ7"/>
<dbReference type="OrthoDB" id="4134439at2"/>
<dbReference type="InterPro" id="IPR029063">
    <property type="entry name" value="SAM-dependent_MTases_sf"/>
</dbReference>
<proteinExistence type="predicted"/>
<evidence type="ECO:0000313" key="1">
    <source>
        <dbReference type="EMBL" id="TDC64203.1"/>
    </source>
</evidence>
<organism evidence="1 2">
    <name type="scientific">Streptomyces hainanensis</name>
    <dbReference type="NCBI Taxonomy" id="402648"/>
    <lineage>
        <taxon>Bacteria</taxon>
        <taxon>Bacillati</taxon>
        <taxon>Actinomycetota</taxon>
        <taxon>Actinomycetes</taxon>
        <taxon>Kitasatosporales</taxon>
        <taxon>Streptomycetaceae</taxon>
        <taxon>Streptomyces</taxon>
    </lineage>
</organism>
<dbReference type="InterPro" id="IPR006764">
    <property type="entry name" value="SAM_dep_MeTrfase_SAV2177_type"/>
</dbReference>
<dbReference type="PIRSF" id="PIRSF017393">
    <property type="entry name" value="MTase_SAV2177"/>
    <property type="match status" value="1"/>
</dbReference>
<dbReference type="RefSeq" id="WP_132821629.1">
    <property type="nucleotide sequence ID" value="NZ_SMKI01000527.1"/>
</dbReference>